<evidence type="ECO:0000313" key="2">
    <source>
        <dbReference type="EMBL" id="PTM44402.1"/>
    </source>
</evidence>
<organism evidence="2 3">
    <name type="scientific">Sphingomonas aerolata</name>
    <dbReference type="NCBI Taxonomy" id="185951"/>
    <lineage>
        <taxon>Bacteria</taxon>
        <taxon>Pseudomonadati</taxon>
        <taxon>Pseudomonadota</taxon>
        <taxon>Alphaproteobacteria</taxon>
        <taxon>Sphingomonadales</taxon>
        <taxon>Sphingomonadaceae</taxon>
        <taxon>Sphingomonas</taxon>
    </lineage>
</organism>
<protein>
    <recommendedName>
        <fullName evidence="4">Hemerythrin HHE cation binding domain-containing protein</fullName>
    </recommendedName>
</protein>
<evidence type="ECO:0000313" key="3">
    <source>
        <dbReference type="Proteomes" id="UP000240996"/>
    </source>
</evidence>
<evidence type="ECO:0008006" key="4">
    <source>
        <dbReference type="Google" id="ProtNLM"/>
    </source>
</evidence>
<comment type="caution">
    <text evidence="2">The sequence shown here is derived from an EMBL/GenBank/DDBJ whole genome shotgun (WGS) entry which is preliminary data.</text>
</comment>
<dbReference type="AlphaFoldDB" id="A0A2T4YLX7"/>
<feature type="compositionally biased region" description="Basic and acidic residues" evidence="1">
    <location>
        <begin position="1"/>
        <end position="24"/>
    </location>
</feature>
<sequence>MTDGHGTKQDGKAQRVDRASRDGESSPVRACRHWHVIRDDDLADLLSAHADLRSLCSILEHCADCLPIRPSARDADWICARLALVTERHDDGLEPTLDTLFRRTPSQPLIGVVLDHVAAHRATDAVYAQDLIVALDPRSIEADRFAPDMLGYMLRCFFDGCRRATDFTELAILTLGHARLTRAARMRLTDSLARSVSP</sequence>
<reference evidence="2 3" key="1">
    <citation type="submission" date="2018-04" db="EMBL/GenBank/DDBJ databases">
        <title>Genomic Encyclopedia of Type Strains, Phase III (KMG-III): the genomes of soil and plant-associated and newly described type strains.</title>
        <authorList>
            <person name="Whitman W."/>
        </authorList>
    </citation>
    <scope>NUCLEOTIDE SEQUENCE [LARGE SCALE GENOMIC DNA]</scope>
    <source>
        <strain evidence="2 3">NW12</strain>
    </source>
</reference>
<accession>A0A2T4YLX7</accession>
<dbReference type="EMBL" id="PZZN01000003">
    <property type="protein sequence ID" value="PTM44402.1"/>
    <property type="molecule type" value="Genomic_DNA"/>
</dbReference>
<keyword evidence="3" id="KW-1185">Reference proteome</keyword>
<evidence type="ECO:0000256" key="1">
    <source>
        <dbReference type="SAM" id="MobiDB-lite"/>
    </source>
</evidence>
<dbReference type="Proteomes" id="UP000240996">
    <property type="component" value="Unassembled WGS sequence"/>
</dbReference>
<dbReference type="RefSeq" id="WP_107932986.1">
    <property type="nucleotide sequence ID" value="NZ_PZZN01000003.1"/>
</dbReference>
<feature type="region of interest" description="Disordered" evidence="1">
    <location>
        <begin position="1"/>
        <end position="25"/>
    </location>
</feature>
<name>A0A2T4YLX7_9SPHN</name>
<proteinExistence type="predicted"/>
<gene>
    <name evidence="2" type="ORF">C8J24_2606</name>
</gene>